<dbReference type="Pfam" id="PF24871">
    <property type="entry name" value="Piezo_TM1-24"/>
    <property type="match status" value="1"/>
</dbReference>
<dbReference type="AlphaFoldDB" id="A0A3N0YKE0"/>
<name>A0A3N0YKE0_ANAGA</name>
<evidence type="ECO:0000256" key="1">
    <source>
        <dbReference type="SAM" id="Phobius"/>
    </source>
</evidence>
<feature type="domain" description="Piezo TM1-24" evidence="2">
    <location>
        <begin position="78"/>
        <end position="106"/>
    </location>
</feature>
<dbReference type="EMBL" id="RJVU01039986">
    <property type="protein sequence ID" value="ROL46268.1"/>
    <property type="molecule type" value="Genomic_DNA"/>
</dbReference>
<keyword evidence="1" id="KW-0472">Membrane</keyword>
<evidence type="ECO:0000259" key="2">
    <source>
        <dbReference type="Pfam" id="PF24871"/>
    </source>
</evidence>
<evidence type="ECO:0000313" key="3">
    <source>
        <dbReference type="EMBL" id="ROL46268.1"/>
    </source>
</evidence>
<keyword evidence="1" id="KW-0812">Transmembrane</keyword>
<protein>
    <recommendedName>
        <fullName evidence="2">Piezo TM1-24 domain-containing protein</fullName>
    </recommendedName>
</protein>
<dbReference type="InterPro" id="IPR056769">
    <property type="entry name" value="Piezo_TM1-24"/>
</dbReference>
<keyword evidence="4" id="KW-1185">Reference proteome</keyword>
<reference evidence="3 4" key="1">
    <citation type="submission" date="2018-10" db="EMBL/GenBank/DDBJ databases">
        <title>Genome assembly for a Yunnan-Guizhou Plateau 3E fish, Anabarilius grahami (Regan), and its evolutionary and genetic applications.</title>
        <authorList>
            <person name="Jiang W."/>
        </authorList>
    </citation>
    <scope>NUCLEOTIDE SEQUENCE [LARGE SCALE GENOMIC DNA]</scope>
    <source>
        <strain evidence="3">AG-KIZ</strain>
        <tissue evidence="3">Muscle</tissue>
    </source>
</reference>
<evidence type="ECO:0000313" key="4">
    <source>
        <dbReference type="Proteomes" id="UP000281406"/>
    </source>
</evidence>
<sequence length="159" mass="17714">MRQCEPSSEHCTSLFLRRNGSFSSAAFRPVKLYGQQPGTDFSNKAVSYVRESEIEEQQMCFGGSEVLLGWYGKSCIFRYNALSLVYLLFLLLLPWFQWPNKHTLRGFRVGSSAVALAGASATGRQPVYLWASVQSSRAGHKHAGSVYLITGLNKVLKRG</sequence>
<proteinExistence type="predicted"/>
<accession>A0A3N0YKE0</accession>
<gene>
    <name evidence="3" type="ORF">DPX16_6302</name>
</gene>
<keyword evidence="1" id="KW-1133">Transmembrane helix</keyword>
<comment type="caution">
    <text evidence="3">The sequence shown here is derived from an EMBL/GenBank/DDBJ whole genome shotgun (WGS) entry which is preliminary data.</text>
</comment>
<organism evidence="3 4">
    <name type="scientific">Anabarilius grahami</name>
    <name type="common">Kanglang fish</name>
    <name type="synonym">Barilius grahami</name>
    <dbReference type="NCBI Taxonomy" id="495550"/>
    <lineage>
        <taxon>Eukaryota</taxon>
        <taxon>Metazoa</taxon>
        <taxon>Chordata</taxon>
        <taxon>Craniata</taxon>
        <taxon>Vertebrata</taxon>
        <taxon>Euteleostomi</taxon>
        <taxon>Actinopterygii</taxon>
        <taxon>Neopterygii</taxon>
        <taxon>Teleostei</taxon>
        <taxon>Ostariophysi</taxon>
        <taxon>Cypriniformes</taxon>
        <taxon>Xenocyprididae</taxon>
        <taxon>Xenocypridinae</taxon>
        <taxon>Xenocypridinae incertae sedis</taxon>
        <taxon>Anabarilius</taxon>
    </lineage>
</organism>
<feature type="transmembrane region" description="Helical" evidence="1">
    <location>
        <begin position="76"/>
        <end position="96"/>
    </location>
</feature>
<dbReference type="Proteomes" id="UP000281406">
    <property type="component" value="Unassembled WGS sequence"/>
</dbReference>